<accession>A0ABR2KBF5</accession>
<dbReference type="Gene3D" id="3.80.10.10">
    <property type="entry name" value="Ribonuclease Inhibitor"/>
    <property type="match status" value="3"/>
</dbReference>
<evidence type="ECO:0000313" key="2">
    <source>
        <dbReference type="EMBL" id="KAK8888183.1"/>
    </source>
</evidence>
<comment type="caution">
    <text evidence="2">The sequence shown here is derived from an EMBL/GenBank/DDBJ whole genome shotgun (WGS) entry which is preliminary data.</text>
</comment>
<dbReference type="Pfam" id="PF13306">
    <property type="entry name" value="LRR_5"/>
    <property type="match status" value="1"/>
</dbReference>
<proteinExistence type="predicted"/>
<protein>
    <recommendedName>
        <fullName evidence="4">Surface antigen BspA-like</fullName>
    </recommendedName>
</protein>
<keyword evidence="1" id="KW-0472">Membrane</keyword>
<evidence type="ECO:0000256" key="1">
    <source>
        <dbReference type="SAM" id="Phobius"/>
    </source>
</evidence>
<keyword evidence="3" id="KW-1185">Reference proteome</keyword>
<reference evidence="2 3" key="1">
    <citation type="submission" date="2024-04" db="EMBL/GenBank/DDBJ databases">
        <title>Tritrichomonas musculus Genome.</title>
        <authorList>
            <person name="Alves-Ferreira E."/>
            <person name="Grigg M."/>
            <person name="Lorenzi H."/>
            <person name="Galac M."/>
        </authorList>
    </citation>
    <scope>NUCLEOTIDE SEQUENCE [LARGE SCALE GENOMIC DNA]</scope>
    <source>
        <strain evidence="2 3">EAF2021</strain>
    </source>
</reference>
<gene>
    <name evidence="2" type="ORF">M9Y10_039247</name>
</gene>
<feature type="transmembrane region" description="Helical" evidence="1">
    <location>
        <begin position="353"/>
        <end position="375"/>
    </location>
</feature>
<feature type="transmembrane region" description="Helical" evidence="1">
    <location>
        <begin position="298"/>
        <end position="323"/>
    </location>
</feature>
<dbReference type="InterPro" id="IPR026906">
    <property type="entry name" value="LRR_5"/>
</dbReference>
<name>A0ABR2KBF5_9EUKA</name>
<dbReference type="SUPFAM" id="SSF52058">
    <property type="entry name" value="L domain-like"/>
    <property type="match status" value="1"/>
</dbReference>
<dbReference type="EMBL" id="JAPFFF010000006">
    <property type="protein sequence ID" value="KAK8888183.1"/>
    <property type="molecule type" value="Genomic_DNA"/>
</dbReference>
<dbReference type="Proteomes" id="UP001470230">
    <property type="component" value="Unassembled WGS sequence"/>
</dbReference>
<dbReference type="PANTHER" id="PTHR45661:SF3">
    <property type="entry name" value="IG-LIKE DOMAIN-CONTAINING PROTEIN"/>
    <property type="match status" value="1"/>
</dbReference>
<dbReference type="PANTHER" id="PTHR45661">
    <property type="entry name" value="SURFACE ANTIGEN"/>
    <property type="match status" value="1"/>
</dbReference>
<feature type="transmembrane region" description="Helical" evidence="1">
    <location>
        <begin position="258"/>
        <end position="283"/>
    </location>
</feature>
<keyword evidence="1" id="KW-1133">Transmembrane helix</keyword>
<organism evidence="2 3">
    <name type="scientific">Tritrichomonas musculus</name>
    <dbReference type="NCBI Taxonomy" id="1915356"/>
    <lineage>
        <taxon>Eukaryota</taxon>
        <taxon>Metamonada</taxon>
        <taxon>Parabasalia</taxon>
        <taxon>Tritrichomonadida</taxon>
        <taxon>Tritrichomonadidae</taxon>
        <taxon>Tritrichomonas</taxon>
    </lineage>
</organism>
<feature type="transmembrane region" description="Helical" evidence="1">
    <location>
        <begin position="449"/>
        <end position="472"/>
    </location>
</feature>
<sequence>MNCSSISKISLPSSVESIGNYAFAHCLSLSEILIPSSIKSIGIYAFFNCSSISKILLPSSVESIGDYTFCRCSSLLEVSVPSSVKLIGSHAFAECSSITQISIPSSVKSIGDCAFENCSSLSEMCIPSSVESIGDSAFAGCSSITQISIPSSVKSIGNNTFFNCESLSEICIPSSVKLIGRYAFDGCSSITRISIPSSVKSIEDYAFYRCHSLSEVSVPSSVRSLGDHIFDECCHLEDLVTSSFHDYDDYDEEFVYKWFYLIFLPVSLLGMFIDFIISLVWWLRIHPWFAHGYKTGKIIYQSLEVCWISFLIEFIYISIYILFNTIMKKCYKRFVIIYRKKAICDKLSHKMKYVFIVTIILSISLYFISMISGIIASCYALKNEKIEGKSIKCLKYILDGYQGANEWATHQSSETQKNLEKWHLKMLKKAYGKNDKITNYYCLEVGIPILLFSIIPLIELIIFTSIGANMFFGFRKVCNNYYGSYQIYIPY</sequence>
<evidence type="ECO:0008006" key="4">
    <source>
        <dbReference type="Google" id="ProtNLM"/>
    </source>
</evidence>
<dbReference type="InterPro" id="IPR053139">
    <property type="entry name" value="Surface_bspA-like"/>
</dbReference>
<evidence type="ECO:0000313" key="3">
    <source>
        <dbReference type="Proteomes" id="UP001470230"/>
    </source>
</evidence>
<dbReference type="InterPro" id="IPR032675">
    <property type="entry name" value="LRR_dom_sf"/>
</dbReference>
<keyword evidence="1" id="KW-0812">Transmembrane</keyword>